<dbReference type="Gene3D" id="1.10.150.240">
    <property type="entry name" value="Putative phosphatase, domain 2"/>
    <property type="match status" value="1"/>
</dbReference>
<evidence type="ECO:0000313" key="6">
    <source>
        <dbReference type="Proteomes" id="UP000007721"/>
    </source>
</evidence>
<dbReference type="GO" id="GO:0005829">
    <property type="term" value="C:cytosol"/>
    <property type="evidence" value="ECO:0007669"/>
    <property type="project" value="TreeGrafter"/>
</dbReference>
<dbReference type="InterPro" id="IPR023198">
    <property type="entry name" value="PGP-like_dom2"/>
</dbReference>
<evidence type="ECO:0000256" key="3">
    <source>
        <dbReference type="ARBA" id="ARBA00006171"/>
    </source>
</evidence>
<dbReference type="FunFam" id="3.40.50.1000:FF:000022">
    <property type="entry name" value="Phosphoglycolate phosphatase"/>
    <property type="match status" value="1"/>
</dbReference>
<dbReference type="AlphaFoldDB" id="B9M9G5"/>
<dbReference type="InterPro" id="IPR023214">
    <property type="entry name" value="HAD_sf"/>
</dbReference>
<dbReference type="Gene3D" id="3.40.50.1000">
    <property type="entry name" value="HAD superfamily/HAD-like"/>
    <property type="match status" value="1"/>
</dbReference>
<name>B9M9G5_GEODF</name>
<comment type="catalytic activity">
    <reaction evidence="1">
        <text>2-phosphoglycolate + H2O = glycolate + phosphate</text>
        <dbReference type="Rhea" id="RHEA:14369"/>
        <dbReference type="ChEBI" id="CHEBI:15377"/>
        <dbReference type="ChEBI" id="CHEBI:29805"/>
        <dbReference type="ChEBI" id="CHEBI:43474"/>
        <dbReference type="ChEBI" id="CHEBI:58033"/>
        <dbReference type="EC" id="3.1.3.18"/>
    </reaction>
</comment>
<dbReference type="SFLD" id="SFLDG01129">
    <property type="entry name" value="C1.5:_HAD__Beta-PGM__Phosphata"/>
    <property type="match status" value="1"/>
</dbReference>
<dbReference type="GO" id="GO:0008967">
    <property type="term" value="F:phosphoglycolate phosphatase activity"/>
    <property type="evidence" value="ECO:0007669"/>
    <property type="project" value="UniProtKB-EC"/>
</dbReference>
<keyword evidence="5" id="KW-0378">Hydrolase</keyword>
<dbReference type="Proteomes" id="UP000007721">
    <property type="component" value="Chromosome"/>
</dbReference>
<dbReference type="SFLD" id="SFLDG01135">
    <property type="entry name" value="C1.5.6:_HAD__Beta-PGM__Phospha"/>
    <property type="match status" value="1"/>
</dbReference>
<dbReference type="HOGENOM" id="CLU_045011_19_1_7"/>
<evidence type="ECO:0000256" key="2">
    <source>
        <dbReference type="ARBA" id="ARBA00004818"/>
    </source>
</evidence>
<keyword evidence="6" id="KW-1185">Reference proteome</keyword>
<dbReference type="OrthoDB" id="9792518at2"/>
<dbReference type="InterPro" id="IPR041492">
    <property type="entry name" value="HAD_2"/>
</dbReference>
<reference evidence="5 6" key="1">
    <citation type="submission" date="2009-01" db="EMBL/GenBank/DDBJ databases">
        <title>Complete sequence of Geobacter sp. FRC-32.</title>
        <authorList>
            <consortium name="US DOE Joint Genome Institute"/>
            <person name="Lucas S."/>
            <person name="Copeland A."/>
            <person name="Lapidus A."/>
            <person name="Glavina del Rio T."/>
            <person name="Dalin E."/>
            <person name="Tice H."/>
            <person name="Bruce D."/>
            <person name="Goodwin L."/>
            <person name="Pitluck S."/>
            <person name="Saunders E."/>
            <person name="Brettin T."/>
            <person name="Detter J.C."/>
            <person name="Han C."/>
            <person name="Larimer F."/>
            <person name="Land M."/>
            <person name="Hauser L."/>
            <person name="Kyrpides N."/>
            <person name="Ovchinnikova G."/>
            <person name="Kostka J."/>
            <person name="Richardson P."/>
        </authorList>
    </citation>
    <scope>NUCLEOTIDE SEQUENCE [LARGE SCALE GENOMIC DNA]</scope>
    <source>
        <strain evidence="6">DSM 22248 / JCM 15807 / FRC-32</strain>
    </source>
</reference>
<dbReference type="KEGG" id="geo:Geob_2183"/>
<dbReference type="PANTHER" id="PTHR43434">
    <property type="entry name" value="PHOSPHOGLYCOLATE PHOSPHATASE"/>
    <property type="match status" value="1"/>
</dbReference>
<dbReference type="STRING" id="316067.Geob_2183"/>
<dbReference type="eggNOG" id="COG0546">
    <property type="taxonomic scope" value="Bacteria"/>
</dbReference>
<sequence>MKKLIIFDLDGTLCDSLEDLTDAVNHMRNDFGLKALTADQVRQLVGEGAANLVKGALPGKSPAELRRGLDTFIAYNTAHIADKTTLYPGVRETLSILQEQGRQMAVVSNKAESLCRRLLTALQLDHYFIDIVGGDTLPFRKPYPDPLLKVINGAGIPVGETVMVGDSIHDLKAGKAAAVTTIACLYGYGNDSEIRSADMFIDSFSRLLELPI</sequence>
<evidence type="ECO:0000256" key="4">
    <source>
        <dbReference type="ARBA" id="ARBA00013078"/>
    </source>
</evidence>
<dbReference type="EMBL" id="CP001390">
    <property type="protein sequence ID" value="ACM20537.1"/>
    <property type="molecule type" value="Genomic_DNA"/>
</dbReference>
<accession>B9M9G5</accession>
<dbReference type="SUPFAM" id="SSF56784">
    <property type="entry name" value="HAD-like"/>
    <property type="match status" value="1"/>
</dbReference>
<dbReference type="SFLD" id="SFLDS00003">
    <property type="entry name" value="Haloacid_Dehalogenase"/>
    <property type="match status" value="1"/>
</dbReference>
<comment type="pathway">
    <text evidence="2">Organic acid metabolism; glycolate biosynthesis; glycolate from 2-phosphoglycolate: step 1/1.</text>
</comment>
<dbReference type="PANTHER" id="PTHR43434:SF1">
    <property type="entry name" value="PHOSPHOGLYCOLATE PHOSPHATASE"/>
    <property type="match status" value="1"/>
</dbReference>
<dbReference type="InterPro" id="IPR036412">
    <property type="entry name" value="HAD-like_sf"/>
</dbReference>
<dbReference type="EC" id="3.1.3.18" evidence="4"/>
<comment type="similarity">
    <text evidence="3">Belongs to the HAD-like hydrolase superfamily. CbbY/CbbZ/Gph/YieH family.</text>
</comment>
<dbReference type="InterPro" id="IPR006439">
    <property type="entry name" value="HAD-SF_hydro_IA"/>
</dbReference>
<protein>
    <recommendedName>
        <fullName evidence="4">phosphoglycolate phosphatase</fullName>
        <ecNumber evidence="4">3.1.3.18</ecNumber>
    </recommendedName>
</protein>
<organism evidence="5 6">
    <name type="scientific">Geotalea daltonii (strain DSM 22248 / JCM 15807 / FRC-32)</name>
    <name type="common">Geobacter daltonii</name>
    <dbReference type="NCBI Taxonomy" id="316067"/>
    <lineage>
        <taxon>Bacteria</taxon>
        <taxon>Pseudomonadati</taxon>
        <taxon>Thermodesulfobacteriota</taxon>
        <taxon>Desulfuromonadia</taxon>
        <taxon>Geobacterales</taxon>
        <taxon>Geobacteraceae</taxon>
        <taxon>Geotalea</taxon>
    </lineage>
</organism>
<dbReference type="InterPro" id="IPR050155">
    <property type="entry name" value="HAD-like_hydrolase_sf"/>
</dbReference>
<dbReference type="Pfam" id="PF13419">
    <property type="entry name" value="HAD_2"/>
    <property type="match status" value="1"/>
</dbReference>
<evidence type="ECO:0000313" key="5">
    <source>
        <dbReference type="EMBL" id="ACM20537.1"/>
    </source>
</evidence>
<gene>
    <name evidence="5" type="ordered locus">Geob_2183</name>
</gene>
<proteinExistence type="inferred from homology"/>
<dbReference type="NCBIfam" id="TIGR01549">
    <property type="entry name" value="HAD-SF-IA-v1"/>
    <property type="match status" value="1"/>
</dbReference>
<evidence type="ECO:0000256" key="1">
    <source>
        <dbReference type="ARBA" id="ARBA00000830"/>
    </source>
</evidence>
<dbReference type="GO" id="GO:0006281">
    <property type="term" value="P:DNA repair"/>
    <property type="evidence" value="ECO:0007669"/>
    <property type="project" value="TreeGrafter"/>
</dbReference>
<dbReference type="RefSeq" id="WP_012647266.1">
    <property type="nucleotide sequence ID" value="NC_011979.1"/>
</dbReference>